<comment type="caution">
    <text evidence="1">The sequence shown here is derived from an EMBL/GenBank/DDBJ whole genome shotgun (WGS) entry which is preliminary data.</text>
</comment>
<evidence type="ECO:0000313" key="2">
    <source>
        <dbReference type="Proteomes" id="UP001478862"/>
    </source>
</evidence>
<name>A0ABV1MRW2_9BACI</name>
<gene>
    <name evidence="1" type="ORF">ABNX05_11570</name>
</gene>
<accession>A0ABV1MRW2</accession>
<dbReference type="Proteomes" id="UP001478862">
    <property type="component" value="Unassembled WGS sequence"/>
</dbReference>
<evidence type="ECO:0008006" key="3">
    <source>
        <dbReference type="Google" id="ProtNLM"/>
    </source>
</evidence>
<sequence>MAKVQVKDLNQLKRYLERGDIINTVFKDKGIESVLAKEMSKAVQDVVYRRYIPVEYLRRGNDGGLSDVRNMKITKVEVDGGKVRVLFENLTLGQGHFSPIYEHDYDSLRGQFITDTIEDGIDENWYRSGKWSEARPFVQTTIERIQANPLPLINAIKSAYKKLGFEVR</sequence>
<dbReference type="EMBL" id="JBEGDG010000007">
    <property type="protein sequence ID" value="MEQ6355258.1"/>
    <property type="molecule type" value="Genomic_DNA"/>
</dbReference>
<organism evidence="1 2">
    <name type="scientific">Lysinibacillus zambalensis</name>
    <dbReference type="NCBI Taxonomy" id="3160866"/>
    <lineage>
        <taxon>Bacteria</taxon>
        <taxon>Bacillati</taxon>
        <taxon>Bacillota</taxon>
        <taxon>Bacilli</taxon>
        <taxon>Bacillales</taxon>
        <taxon>Bacillaceae</taxon>
        <taxon>Lysinibacillus</taxon>
    </lineage>
</organism>
<protein>
    <recommendedName>
        <fullName evidence="3">HK97 gp10 family phage protein</fullName>
    </recommendedName>
</protein>
<evidence type="ECO:0000313" key="1">
    <source>
        <dbReference type="EMBL" id="MEQ6355258.1"/>
    </source>
</evidence>
<dbReference type="RefSeq" id="WP_349659887.1">
    <property type="nucleotide sequence ID" value="NZ_JBEGDG010000007.1"/>
</dbReference>
<keyword evidence="2" id="KW-1185">Reference proteome</keyword>
<reference evidence="1 2" key="1">
    <citation type="submission" date="2024-06" db="EMBL/GenBank/DDBJ databases">
        <title>Lysinibacillus zambalefons sp. nov., a Novel Firmicute Isolated from the Poon Bato Zambales Hyperalkaline Spring.</title>
        <authorList>
            <person name="Aja J.A."/>
            <person name="Lazaro J.E.H."/>
            <person name="Llorin L.D."/>
            <person name="Lim K.R."/>
            <person name="Teodosio J."/>
            <person name="Dalisay D.S."/>
        </authorList>
    </citation>
    <scope>NUCLEOTIDE SEQUENCE [LARGE SCALE GENOMIC DNA]</scope>
    <source>
        <strain evidence="1 2">M3</strain>
    </source>
</reference>
<proteinExistence type="predicted"/>